<proteinExistence type="inferred from homology"/>
<dbReference type="SUPFAM" id="SSF46785">
    <property type="entry name" value="Winged helix' DNA-binding domain"/>
    <property type="match status" value="1"/>
</dbReference>
<feature type="compositionally biased region" description="Basic and acidic residues" evidence="10">
    <location>
        <begin position="176"/>
        <end position="186"/>
    </location>
</feature>
<gene>
    <name evidence="14" type="ORF">D9758_001710</name>
</gene>
<dbReference type="InterPro" id="IPR036388">
    <property type="entry name" value="WH-like_DNA-bd_sf"/>
</dbReference>
<comment type="subunit">
    <text evidence="3 9">Component of the RNA polymerase III (Pol III) complex consisting of 17 subunits.</text>
</comment>
<comment type="caution">
    <text evidence="14">The sequence shown here is derived from an EMBL/GenBank/DDBJ whole genome shotgun (WGS) entry which is preliminary data.</text>
</comment>
<dbReference type="PANTHER" id="PTHR12949:SF0">
    <property type="entry name" value="DNA-DIRECTED RNA POLYMERASE III SUBUNIT RPC3"/>
    <property type="match status" value="1"/>
</dbReference>
<evidence type="ECO:0000256" key="3">
    <source>
        <dbReference type="ARBA" id="ARBA00011206"/>
    </source>
</evidence>
<evidence type="ECO:0000256" key="7">
    <source>
        <dbReference type="ARBA" id="ARBA00023242"/>
    </source>
</evidence>
<dbReference type="InterPro" id="IPR013197">
    <property type="entry name" value="RNA_pol_III_RPC82-rel_HTH"/>
</dbReference>
<feature type="compositionally biased region" description="Basic residues" evidence="10">
    <location>
        <begin position="190"/>
        <end position="206"/>
    </location>
</feature>
<dbReference type="PANTHER" id="PTHR12949">
    <property type="entry name" value="RNA POLYMERASE III DNA DIRECTED -RELATED"/>
    <property type="match status" value="1"/>
</dbReference>
<dbReference type="AlphaFoldDB" id="A0A8H5GXR0"/>
<evidence type="ECO:0000256" key="4">
    <source>
        <dbReference type="ARBA" id="ARBA00016689"/>
    </source>
</evidence>
<keyword evidence="6 9" id="KW-0804">Transcription</keyword>
<dbReference type="EMBL" id="JAACJM010000004">
    <property type="protein sequence ID" value="KAF5372865.1"/>
    <property type="molecule type" value="Genomic_DNA"/>
</dbReference>
<dbReference type="Pfam" id="PF05645">
    <property type="entry name" value="RNA_pol_Rpc82"/>
    <property type="match status" value="1"/>
</dbReference>
<dbReference type="Gene3D" id="1.10.10.10">
    <property type="entry name" value="Winged helix-like DNA-binding domain superfamily/Winged helix DNA-binding domain"/>
    <property type="match status" value="4"/>
</dbReference>
<evidence type="ECO:0000259" key="11">
    <source>
        <dbReference type="Pfam" id="PF05645"/>
    </source>
</evidence>
<dbReference type="InterPro" id="IPR036390">
    <property type="entry name" value="WH_DNA-bd_sf"/>
</dbReference>
<evidence type="ECO:0000256" key="10">
    <source>
        <dbReference type="SAM" id="MobiDB-lite"/>
    </source>
</evidence>
<feature type="domain" description="RNA polymerase III subunit RPC82-related helix-turn-helix" evidence="12">
    <location>
        <begin position="4"/>
        <end position="58"/>
    </location>
</feature>
<comment type="similarity">
    <text evidence="2 9">Belongs to the RNA polymerase beta chain family.</text>
</comment>
<dbReference type="OrthoDB" id="272392at2759"/>
<dbReference type="InterPro" id="IPR039748">
    <property type="entry name" value="RPC3"/>
</dbReference>
<dbReference type="Pfam" id="PF22536">
    <property type="entry name" value="WHD_POLR3C"/>
    <property type="match status" value="1"/>
</dbReference>
<keyword evidence="7 9" id="KW-0539">Nucleus</keyword>
<evidence type="ECO:0000259" key="12">
    <source>
        <dbReference type="Pfam" id="PF08221"/>
    </source>
</evidence>
<comment type="function">
    <text evidence="8 9">DNA-dependent RNA polymerase catalyzes the transcription of DNA into RNA using the four ribonucleoside triphosphates as substrates. Specific core component of RNA polymerase III which synthesizes small RNAs, such as 5S rRNA and tRNAs.</text>
</comment>
<reference evidence="14 15" key="1">
    <citation type="journal article" date="2020" name="ISME J.">
        <title>Uncovering the hidden diversity of litter-decomposition mechanisms in mushroom-forming fungi.</title>
        <authorList>
            <person name="Floudas D."/>
            <person name="Bentzer J."/>
            <person name="Ahren D."/>
            <person name="Johansson T."/>
            <person name="Persson P."/>
            <person name="Tunlid A."/>
        </authorList>
    </citation>
    <scope>NUCLEOTIDE SEQUENCE [LARGE SCALE GENOMIC DNA]</scope>
    <source>
        <strain evidence="14 15">CBS 291.85</strain>
    </source>
</reference>
<dbReference type="GO" id="GO:0005666">
    <property type="term" value="C:RNA polymerase III complex"/>
    <property type="evidence" value="ECO:0007669"/>
    <property type="project" value="UniProtKB-UniRule"/>
</dbReference>
<evidence type="ECO:0000259" key="13">
    <source>
        <dbReference type="Pfam" id="PF22536"/>
    </source>
</evidence>
<evidence type="ECO:0000256" key="2">
    <source>
        <dbReference type="ARBA" id="ARBA00006835"/>
    </source>
</evidence>
<evidence type="ECO:0000256" key="6">
    <source>
        <dbReference type="ARBA" id="ARBA00023163"/>
    </source>
</evidence>
<evidence type="ECO:0000256" key="8">
    <source>
        <dbReference type="ARBA" id="ARBA00025127"/>
    </source>
</evidence>
<evidence type="ECO:0000256" key="9">
    <source>
        <dbReference type="RuleBase" id="RU367076"/>
    </source>
</evidence>
<keyword evidence="5 9" id="KW-0240">DNA-directed RNA polymerase</keyword>
<sequence>MDALCQKIIYNHFGPHSATVANALLQKGRLSFVQLLKYTKLKPKTLRSCLLVLIQHNILWHTTEDTVEILEFNVDECLIRLRFGTFVYTADEQFGSQASEIIQLVLDHGKLTPPQILQQLVPSSSSSSKTKSVYAQALHRLDKLIQYETEEKAKISGFPTARQLREAKETAWARLKREEEEAEKSGLKPRPSKSKPKAKTKASMKRKIIDNDEDKDDESDTIVDDTIHFRVNPDKFAVHLRNELIVKAARERFNEGAALVVRAALKLTENGQIDVREAKSEPISISNIALHLSSAEDLEILHSGLIYSSSSSSSKKSLPSSTTCIKDYIGMLSCADNPTPQGRAQAFLSFTRSSSGASSSAGGGKIQIDFDIIAKRLRRKLLETVTKEKFGAEGLRIVRLLLDGGKMDEKQITSQTLMPPPTVRPLLTSLSSTPLQLISTYPVPKTTDRNPTRTIYLWYVDLAKAYEGIVEGMIRTLGKIGARREVERGDGRADNSVNEGSNLVKKVLEKRERADVREAEEKREKWFKERQFQKDLGLDVDIGEEEVPPEGLLTDWERQILEEWERKEEKLQILEGRVEEGVFLLRDLGKVFGRVPGGGEEE</sequence>
<evidence type="ECO:0000313" key="15">
    <source>
        <dbReference type="Proteomes" id="UP000559256"/>
    </source>
</evidence>
<dbReference type="GO" id="GO:0006351">
    <property type="term" value="P:DNA-templated transcription"/>
    <property type="evidence" value="ECO:0007669"/>
    <property type="project" value="InterPro"/>
</dbReference>
<dbReference type="Proteomes" id="UP000559256">
    <property type="component" value="Unassembled WGS sequence"/>
</dbReference>
<keyword evidence="15" id="KW-1185">Reference proteome</keyword>
<comment type="subcellular location">
    <subcellularLocation>
        <location evidence="1 9">Nucleus</location>
    </subcellularLocation>
</comment>
<dbReference type="GO" id="GO:0003697">
    <property type="term" value="F:single-stranded DNA binding"/>
    <property type="evidence" value="ECO:0007669"/>
    <property type="project" value="UniProtKB-UniRule"/>
</dbReference>
<protein>
    <recommendedName>
        <fullName evidence="4 9">DNA-directed RNA polymerase III subunit RPC3</fullName>
        <shortName evidence="9">RNA polymerase III subunit C3</shortName>
    </recommendedName>
</protein>
<dbReference type="Pfam" id="PF08221">
    <property type="entry name" value="HTH_9"/>
    <property type="match status" value="1"/>
</dbReference>
<feature type="domain" description="DNA-directed RNA polymerase III subunit RPC3 winged-helix" evidence="13">
    <location>
        <begin position="382"/>
        <end position="460"/>
    </location>
</feature>
<feature type="region of interest" description="Disordered" evidence="10">
    <location>
        <begin position="176"/>
        <end position="219"/>
    </location>
</feature>
<evidence type="ECO:0000256" key="5">
    <source>
        <dbReference type="ARBA" id="ARBA00022478"/>
    </source>
</evidence>
<accession>A0A8H5GXR0</accession>
<organism evidence="14 15">
    <name type="scientific">Tetrapyrgos nigripes</name>
    <dbReference type="NCBI Taxonomy" id="182062"/>
    <lineage>
        <taxon>Eukaryota</taxon>
        <taxon>Fungi</taxon>
        <taxon>Dikarya</taxon>
        <taxon>Basidiomycota</taxon>
        <taxon>Agaricomycotina</taxon>
        <taxon>Agaricomycetes</taxon>
        <taxon>Agaricomycetidae</taxon>
        <taxon>Agaricales</taxon>
        <taxon>Marasmiineae</taxon>
        <taxon>Marasmiaceae</taxon>
        <taxon>Tetrapyrgos</taxon>
    </lineage>
</organism>
<dbReference type="InterPro" id="IPR055207">
    <property type="entry name" value="POLR3C_WHD"/>
</dbReference>
<feature type="domain" description="RNA polymerase III Rpc82 C -terminal" evidence="11">
    <location>
        <begin position="165"/>
        <end position="308"/>
    </location>
</feature>
<dbReference type="InterPro" id="IPR008806">
    <property type="entry name" value="RNA_pol_III_Rpc82_C"/>
</dbReference>
<evidence type="ECO:0000256" key="1">
    <source>
        <dbReference type="ARBA" id="ARBA00004123"/>
    </source>
</evidence>
<evidence type="ECO:0000313" key="14">
    <source>
        <dbReference type="EMBL" id="KAF5372865.1"/>
    </source>
</evidence>
<name>A0A8H5GXR0_9AGAR</name>